<dbReference type="GO" id="GO:0006355">
    <property type="term" value="P:regulation of DNA-templated transcription"/>
    <property type="evidence" value="ECO:0007669"/>
    <property type="project" value="InterPro"/>
</dbReference>
<dbReference type="OMA" id="RGVYLLW"/>
<dbReference type="PANTHER" id="PTHR23326">
    <property type="entry name" value="CCR4 NOT-RELATED"/>
    <property type="match status" value="1"/>
</dbReference>
<evidence type="ECO:0000313" key="6">
    <source>
        <dbReference type="EMBL" id="SSW97753.1"/>
    </source>
</evidence>
<evidence type="ECO:0000256" key="2">
    <source>
        <dbReference type="ARBA" id="ARBA00023015"/>
    </source>
</evidence>
<organism evidence="7">
    <name type="scientific">Culicoides sonorensis</name>
    <name type="common">Biting midge</name>
    <dbReference type="NCBI Taxonomy" id="179676"/>
    <lineage>
        <taxon>Eukaryota</taxon>
        <taxon>Metazoa</taxon>
        <taxon>Ecdysozoa</taxon>
        <taxon>Arthropoda</taxon>
        <taxon>Hexapoda</taxon>
        <taxon>Insecta</taxon>
        <taxon>Pterygota</taxon>
        <taxon>Neoptera</taxon>
        <taxon>Endopterygota</taxon>
        <taxon>Diptera</taxon>
        <taxon>Nematocera</taxon>
        <taxon>Chironomoidea</taxon>
        <taxon>Ceratopogonidae</taxon>
        <taxon>Ceratopogoninae</taxon>
        <taxon>Culicoides</taxon>
        <taxon>Monoculicoides</taxon>
    </lineage>
</organism>
<dbReference type="Gene3D" id="2.30.30.1020">
    <property type="entry name" value="CCR4-NOT complex subunit 2/3/5, C-terminal domain"/>
    <property type="match status" value="1"/>
</dbReference>
<evidence type="ECO:0000256" key="3">
    <source>
        <dbReference type="ARBA" id="ARBA00023163"/>
    </source>
</evidence>
<dbReference type="AlphaFoldDB" id="A0A336LNG5"/>
<keyword evidence="2" id="KW-0805">Transcription regulation</keyword>
<name>A0A336LNG5_CULSO</name>
<dbReference type="InterPro" id="IPR007282">
    <property type="entry name" value="NOT2/3/5_C"/>
</dbReference>
<proteinExistence type="inferred from homology"/>
<dbReference type="GO" id="GO:0030015">
    <property type="term" value="C:CCR4-NOT core complex"/>
    <property type="evidence" value="ECO:0007669"/>
    <property type="project" value="InterPro"/>
</dbReference>
<reference evidence="6" key="1">
    <citation type="submission" date="2018-04" db="EMBL/GenBank/DDBJ databases">
        <authorList>
            <person name="Go L.Y."/>
            <person name="Mitchell J.A."/>
        </authorList>
    </citation>
    <scope>NUCLEOTIDE SEQUENCE</scope>
    <source>
        <tissue evidence="6">Whole organism</tissue>
    </source>
</reference>
<gene>
    <name evidence="7" type="primary">CSON007377</name>
</gene>
<dbReference type="EMBL" id="UFQT01000027">
    <property type="protein sequence ID" value="SSX18139.1"/>
    <property type="molecule type" value="Genomic_DNA"/>
</dbReference>
<evidence type="ECO:0000256" key="4">
    <source>
        <dbReference type="SAM" id="MobiDB-lite"/>
    </source>
</evidence>
<feature type="region of interest" description="Disordered" evidence="4">
    <location>
        <begin position="18"/>
        <end position="67"/>
    </location>
</feature>
<dbReference type="GO" id="GO:2000036">
    <property type="term" value="P:regulation of stem cell population maintenance"/>
    <property type="evidence" value="ECO:0007669"/>
    <property type="project" value="UniProtKB-ARBA"/>
</dbReference>
<protein>
    <submittedName>
        <fullName evidence="7">CSON007377 protein</fullName>
    </submittedName>
</protein>
<dbReference type="VEuPathDB" id="VectorBase:CSON007377"/>
<evidence type="ECO:0000256" key="1">
    <source>
        <dbReference type="ARBA" id="ARBA00007682"/>
    </source>
</evidence>
<dbReference type="InterPro" id="IPR038635">
    <property type="entry name" value="CCR4-NOT_su2/3/5_C_sf"/>
</dbReference>
<feature type="domain" description="NOT2/NOT3/NOT5 C-terminal" evidence="5">
    <location>
        <begin position="320"/>
        <end position="443"/>
    </location>
</feature>
<dbReference type="FunFam" id="2.30.30.1020:FF:000005">
    <property type="entry name" value="Regena, isoform C"/>
    <property type="match status" value="1"/>
</dbReference>
<dbReference type="InterPro" id="IPR040168">
    <property type="entry name" value="Not2/3/5"/>
</dbReference>
<dbReference type="Pfam" id="PF04153">
    <property type="entry name" value="NOT2_3_5_C"/>
    <property type="match status" value="1"/>
</dbReference>
<evidence type="ECO:0000259" key="5">
    <source>
        <dbReference type="Pfam" id="PF04153"/>
    </source>
</evidence>
<reference evidence="7" key="2">
    <citation type="submission" date="2018-07" db="EMBL/GenBank/DDBJ databases">
        <authorList>
            <person name="Quirk P.G."/>
            <person name="Krulwich T.A."/>
        </authorList>
    </citation>
    <scope>NUCLEOTIDE SEQUENCE</scope>
</reference>
<keyword evidence="3" id="KW-0804">Transcription</keyword>
<dbReference type="EMBL" id="UFQS01000027">
    <property type="protein sequence ID" value="SSW97753.1"/>
    <property type="molecule type" value="Genomic_DNA"/>
</dbReference>
<evidence type="ECO:0000313" key="7">
    <source>
        <dbReference type="EMBL" id="SSX18139.1"/>
    </source>
</evidence>
<comment type="similarity">
    <text evidence="1">Belongs to the CNOT2/3/5 family.</text>
</comment>
<sequence>MANLNFQQPPRSIVNTALSGRGTSGFGPSISGHVTPTSGMFPVGNSFNQQQQQPNQPPQLSPNRNASQYTGAIGANVTSTGQMLSASRAANMISQRTFSDRRQLTGIPAGPMANIGSFMQSRGYGSQGGNNISGFHSVFGNSVSDTGTPPLLDLSEFPSLTNARGQNDLVLPLSSSMQTPGIGMVKQPTNEQTEFTMSSEDFPALPGTQNMEGTSNNALSNNIEGAEKLSGVGGGMSMAMDLQSEAGLMNEKALKRGVQTSPDGKVTNIPASMVNNQFGMVGLLTFIRAAESDPNLVSLAMGQDLTALGLNLNSSENLYPSFGGPFADAPARPQDIDYNVPPEYVINSSIKEKLSPVTLKKYKDDLLFFLFYTNVGELMQLAAAAELHNRDWRYHIDEKVWITRVPGITTTTNGTTERGTFYYFDAQNWRRVPKEFHIDTQKLDKCPNLSGFINMSG</sequence>
<accession>A0A336LNG5</accession>